<proteinExistence type="predicted"/>
<feature type="chain" id="PRO_5042231848" evidence="1">
    <location>
        <begin position="22"/>
        <end position="273"/>
    </location>
</feature>
<sequence length="273" mass="28261">MTGDLHRLLLLLLPLVGAVAGVKPGDDTLATVRRDAKDISSDAGVATFKRQTDSPPEYIYTVFDNVAAQGNIANGDVVQTFSLTGSVVILKPGYSSLDTIPTNGPNFLDVAFRLGTPGSPGYLLYATNEVLYDLPGFGGGQAPYTDYAFVMGSVTTDPDQLTATVAVDPGQQSNNVNAGFVAKKILSAPCPAPCLISLLCPPPPLPTTTIVGYNITSGGFSLTITNPGDQASNLSASIGIRGIAQSGNLAQPYAGYGVTLSGTATYSRTFTFV</sequence>
<gene>
    <name evidence="2" type="ORF">B0H63DRAFT_521431</name>
</gene>
<comment type="caution">
    <text evidence="2">The sequence shown here is derived from an EMBL/GenBank/DDBJ whole genome shotgun (WGS) entry which is preliminary data.</text>
</comment>
<evidence type="ECO:0000256" key="1">
    <source>
        <dbReference type="SAM" id="SignalP"/>
    </source>
</evidence>
<accession>A0AAE0NTW6</accession>
<evidence type="ECO:0000313" key="3">
    <source>
        <dbReference type="Proteomes" id="UP001285441"/>
    </source>
</evidence>
<reference evidence="2" key="2">
    <citation type="submission" date="2023-06" db="EMBL/GenBank/DDBJ databases">
        <authorList>
            <consortium name="Lawrence Berkeley National Laboratory"/>
            <person name="Haridas S."/>
            <person name="Hensen N."/>
            <person name="Bonometti L."/>
            <person name="Westerberg I."/>
            <person name="Brannstrom I.O."/>
            <person name="Guillou S."/>
            <person name="Cros-Aarteil S."/>
            <person name="Calhoun S."/>
            <person name="Kuo A."/>
            <person name="Mondo S."/>
            <person name="Pangilinan J."/>
            <person name="Riley R."/>
            <person name="LaButti K."/>
            <person name="Andreopoulos B."/>
            <person name="Lipzen A."/>
            <person name="Chen C."/>
            <person name="Yanf M."/>
            <person name="Daum C."/>
            <person name="Ng V."/>
            <person name="Clum A."/>
            <person name="Steindorff A."/>
            <person name="Ohm R."/>
            <person name="Martin F."/>
            <person name="Silar P."/>
            <person name="Natvig D."/>
            <person name="Lalanne C."/>
            <person name="Gautier V."/>
            <person name="Ament-velasquez S.L."/>
            <person name="Kruys A."/>
            <person name="Hutchinson M.I."/>
            <person name="Powell A.J."/>
            <person name="Barry K."/>
            <person name="Miller A.N."/>
            <person name="Grigoriev I.V."/>
            <person name="Debuchy R."/>
            <person name="Gladieux P."/>
            <person name="Thoren M.H."/>
            <person name="Johannesson H."/>
        </authorList>
    </citation>
    <scope>NUCLEOTIDE SEQUENCE</scope>
    <source>
        <strain evidence="2">CBS 232.78</strain>
    </source>
</reference>
<name>A0AAE0NTW6_9PEZI</name>
<keyword evidence="3" id="KW-1185">Reference proteome</keyword>
<feature type="signal peptide" evidence="1">
    <location>
        <begin position="1"/>
        <end position="21"/>
    </location>
</feature>
<dbReference type="AlphaFoldDB" id="A0AAE0NTW6"/>
<dbReference type="Proteomes" id="UP001285441">
    <property type="component" value="Unassembled WGS sequence"/>
</dbReference>
<keyword evidence="1" id="KW-0732">Signal</keyword>
<protein>
    <submittedName>
        <fullName evidence="2">Uncharacterized protein</fullName>
    </submittedName>
</protein>
<reference evidence="2" key="1">
    <citation type="journal article" date="2023" name="Mol. Phylogenet. Evol.">
        <title>Genome-scale phylogeny and comparative genomics of the fungal order Sordariales.</title>
        <authorList>
            <person name="Hensen N."/>
            <person name="Bonometti L."/>
            <person name="Westerberg I."/>
            <person name="Brannstrom I.O."/>
            <person name="Guillou S."/>
            <person name="Cros-Aarteil S."/>
            <person name="Calhoun S."/>
            <person name="Haridas S."/>
            <person name="Kuo A."/>
            <person name="Mondo S."/>
            <person name="Pangilinan J."/>
            <person name="Riley R."/>
            <person name="LaButti K."/>
            <person name="Andreopoulos B."/>
            <person name="Lipzen A."/>
            <person name="Chen C."/>
            <person name="Yan M."/>
            <person name="Daum C."/>
            <person name="Ng V."/>
            <person name="Clum A."/>
            <person name="Steindorff A."/>
            <person name="Ohm R.A."/>
            <person name="Martin F."/>
            <person name="Silar P."/>
            <person name="Natvig D.O."/>
            <person name="Lalanne C."/>
            <person name="Gautier V."/>
            <person name="Ament-Velasquez S.L."/>
            <person name="Kruys A."/>
            <person name="Hutchinson M.I."/>
            <person name="Powell A.J."/>
            <person name="Barry K."/>
            <person name="Miller A.N."/>
            <person name="Grigoriev I.V."/>
            <person name="Debuchy R."/>
            <person name="Gladieux P."/>
            <person name="Hiltunen Thoren M."/>
            <person name="Johannesson H."/>
        </authorList>
    </citation>
    <scope>NUCLEOTIDE SEQUENCE</scope>
    <source>
        <strain evidence="2">CBS 232.78</strain>
    </source>
</reference>
<evidence type="ECO:0000313" key="2">
    <source>
        <dbReference type="EMBL" id="KAK3387375.1"/>
    </source>
</evidence>
<organism evidence="2 3">
    <name type="scientific">Podospora didyma</name>
    <dbReference type="NCBI Taxonomy" id="330526"/>
    <lineage>
        <taxon>Eukaryota</taxon>
        <taxon>Fungi</taxon>
        <taxon>Dikarya</taxon>
        <taxon>Ascomycota</taxon>
        <taxon>Pezizomycotina</taxon>
        <taxon>Sordariomycetes</taxon>
        <taxon>Sordariomycetidae</taxon>
        <taxon>Sordariales</taxon>
        <taxon>Podosporaceae</taxon>
        <taxon>Podospora</taxon>
    </lineage>
</organism>
<dbReference type="EMBL" id="JAULSW010000003">
    <property type="protein sequence ID" value="KAK3387375.1"/>
    <property type="molecule type" value="Genomic_DNA"/>
</dbReference>